<dbReference type="EMBL" id="QQTP01000008">
    <property type="protein sequence ID" value="RDJ23582.1"/>
    <property type="molecule type" value="Genomic_DNA"/>
</dbReference>
<evidence type="ECO:0000313" key="1">
    <source>
        <dbReference type="EMBL" id="RDJ23582.1"/>
    </source>
</evidence>
<sequence>MCAGVSVTTFDPAKNRSNLAKHGISFATVEEFDWDTALIEEDRSEVYGEQRERAISFIGDRLYVYIYTLRDGHDHAISLRLATKQEARFYAQNR</sequence>
<dbReference type="OrthoDB" id="839663at2"/>
<proteinExistence type="predicted"/>
<dbReference type="Gene3D" id="3.10.450.530">
    <property type="entry name" value="Ribonuclease toxin, BrnT, of type II toxin-antitoxin system"/>
    <property type="match status" value="1"/>
</dbReference>
<evidence type="ECO:0000313" key="2">
    <source>
        <dbReference type="Proteomes" id="UP000255207"/>
    </source>
</evidence>
<accession>A0A370L418</accession>
<protein>
    <submittedName>
        <fullName evidence="1">BrnT family toxin</fullName>
    </submittedName>
</protein>
<dbReference type="Proteomes" id="UP000255207">
    <property type="component" value="Unassembled WGS sequence"/>
</dbReference>
<dbReference type="Pfam" id="PF04365">
    <property type="entry name" value="BrnT_toxin"/>
    <property type="match status" value="1"/>
</dbReference>
<keyword evidence="2" id="KW-1185">Reference proteome</keyword>
<dbReference type="InterPro" id="IPR038573">
    <property type="entry name" value="BrnT_sf"/>
</dbReference>
<organism evidence="1 2">
    <name type="scientific">Bosea caraganae</name>
    <dbReference type="NCBI Taxonomy" id="2763117"/>
    <lineage>
        <taxon>Bacteria</taxon>
        <taxon>Pseudomonadati</taxon>
        <taxon>Pseudomonadota</taxon>
        <taxon>Alphaproteobacteria</taxon>
        <taxon>Hyphomicrobiales</taxon>
        <taxon>Boseaceae</taxon>
        <taxon>Bosea</taxon>
    </lineage>
</organism>
<reference evidence="2" key="1">
    <citation type="submission" date="2018-07" db="EMBL/GenBank/DDBJ databases">
        <authorList>
            <person name="Safronova V.I."/>
            <person name="Chirak E.R."/>
            <person name="Sazanova A.L."/>
        </authorList>
    </citation>
    <scope>NUCLEOTIDE SEQUENCE [LARGE SCALE GENOMIC DNA]</scope>
    <source>
        <strain evidence="2">RCAM04685</strain>
    </source>
</reference>
<gene>
    <name evidence="1" type="ORF">DWE98_15620</name>
</gene>
<dbReference type="AlphaFoldDB" id="A0A370L418"/>
<comment type="caution">
    <text evidence="1">The sequence shown here is derived from an EMBL/GenBank/DDBJ whole genome shotgun (WGS) entry which is preliminary data.</text>
</comment>
<name>A0A370L418_9HYPH</name>
<dbReference type="InterPro" id="IPR007460">
    <property type="entry name" value="BrnT_toxin"/>
</dbReference>